<dbReference type="RefSeq" id="WP_341838241.1">
    <property type="nucleotide sequence ID" value="NZ_CP149822.1"/>
</dbReference>
<keyword evidence="1" id="KW-1133">Transmembrane helix</keyword>
<dbReference type="PROSITE" id="PS51257">
    <property type="entry name" value="PROKAR_LIPOPROTEIN"/>
    <property type="match status" value="1"/>
</dbReference>
<organism evidence="2 3">
    <name type="scientific">Chitinophaga pollutisoli</name>
    <dbReference type="NCBI Taxonomy" id="3133966"/>
    <lineage>
        <taxon>Bacteria</taxon>
        <taxon>Pseudomonadati</taxon>
        <taxon>Bacteroidota</taxon>
        <taxon>Chitinophagia</taxon>
        <taxon>Chitinophagales</taxon>
        <taxon>Chitinophagaceae</taxon>
        <taxon>Chitinophaga</taxon>
    </lineage>
</organism>
<gene>
    <name evidence="2" type="ORF">WJU16_10350</name>
</gene>
<dbReference type="Proteomes" id="UP001485459">
    <property type="component" value="Chromosome"/>
</dbReference>
<dbReference type="GO" id="GO:0016779">
    <property type="term" value="F:nucleotidyltransferase activity"/>
    <property type="evidence" value="ECO:0007669"/>
    <property type="project" value="UniProtKB-KW"/>
</dbReference>
<keyword evidence="1" id="KW-0472">Membrane</keyword>
<reference evidence="3" key="1">
    <citation type="submission" date="2024-03" db="EMBL/GenBank/DDBJ databases">
        <title>Chitinophaga horti sp. nov., isolated from garden soil.</title>
        <authorList>
            <person name="Lee D.S."/>
            <person name="Han D.M."/>
            <person name="Baek J.H."/>
            <person name="Choi D.G."/>
            <person name="Jeon J.H."/>
            <person name="Jeon C.O."/>
        </authorList>
    </citation>
    <scope>NUCLEOTIDE SEQUENCE [LARGE SCALE GENOMIC DNA]</scope>
    <source>
        <strain evidence="3">GPA1</strain>
    </source>
</reference>
<keyword evidence="3" id="KW-1185">Reference proteome</keyword>
<keyword evidence="2" id="KW-0548">Nucleotidyltransferase</keyword>
<sequence length="56" mass="6030">MNRYLTLSAIAFLTISLSSCEIVGGIFKAGVWTGLILVALVLGLIIFLFTRGGRKD</sequence>
<evidence type="ECO:0000313" key="3">
    <source>
        <dbReference type="Proteomes" id="UP001485459"/>
    </source>
</evidence>
<keyword evidence="1" id="KW-0812">Transmembrane</keyword>
<feature type="transmembrane region" description="Helical" evidence="1">
    <location>
        <begin position="30"/>
        <end position="50"/>
    </location>
</feature>
<accession>A0ABZ2YW14</accession>
<evidence type="ECO:0000313" key="2">
    <source>
        <dbReference type="EMBL" id="WZN43432.1"/>
    </source>
</evidence>
<keyword evidence="2" id="KW-0808">Transferase</keyword>
<protein>
    <submittedName>
        <fullName evidence="2">Phosphatidate cytidylyltransferase</fullName>
    </submittedName>
</protein>
<evidence type="ECO:0000256" key="1">
    <source>
        <dbReference type="SAM" id="Phobius"/>
    </source>
</evidence>
<name>A0ABZ2YW14_9BACT</name>
<proteinExistence type="predicted"/>
<dbReference type="EMBL" id="CP149822">
    <property type="protein sequence ID" value="WZN43432.1"/>
    <property type="molecule type" value="Genomic_DNA"/>
</dbReference>